<reference evidence="3 4" key="1">
    <citation type="submission" date="2017-04" db="EMBL/GenBank/DDBJ databases">
        <authorList>
            <consortium name="Geobacter pelophilus Genome Sequencing"/>
            <person name="Aoyagi T."/>
            <person name="Koike H."/>
            <person name="Hori T."/>
        </authorList>
    </citation>
    <scope>NUCLEOTIDE SEQUENCE [LARGE SCALE GENOMIC DNA]</scope>
    <source>
        <strain evidence="3 4">Drf2</strain>
    </source>
</reference>
<comment type="function">
    <text evidence="2">Removes the formyl group from the N-terminal Met of newly synthesized proteins. Requires at least a dipeptide for an efficient rate of reaction. N-terminal L-methionine is a prerequisite for activity but the enzyme has broad specificity at other positions.</text>
</comment>
<keyword evidence="2" id="KW-0479">Metal-binding</keyword>
<accession>A0ABQ0MKQ2</accession>
<evidence type="ECO:0000313" key="4">
    <source>
        <dbReference type="Proteomes" id="UP000194153"/>
    </source>
</evidence>
<dbReference type="EC" id="3.5.1.88" evidence="2"/>
<evidence type="ECO:0000313" key="3">
    <source>
        <dbReference type="EMBL" id="GAW67660.1"/>
    </source>
</evidence>
<dbReference type="Pfam" id="PF01327">
    <property type="entry name" value="Pep_deformylase"/>
    <property type="match status" value="1"/>
</dbReference>
<keyword evidence="2" id="KW-0648">Protein biosynthesis</keyword>
<dbReference type="Gene3D" id="3.90.45.10">
    <property type="entry name" value="Peptide deformylase"/>
    <property type="match status" value="1"/>
</dbReference>
<dbReference type="PANTHER" id="PTHR10458">
    <property type="entry name" value="PEPTIDE DEFORMYLASE"/>
    <property type="match status" value="1"/>
</dbReference>
<keyword evidence="2" id="KW-0378">Hydrolase</keyword>
<gene>
    <name evidence="2" type="primary">def</name>
    <name evidence="3" type="ORF">GPEL0_01r3616</name>
</gene>
<dbReference type="PIRSF" id="PIRSF004749">
    <property type="entry name" value="Pep_def"/>
    <property type="match status" value="1"/>
</dbReference>
<dbReference type="CDD" id="cd00487">
    <property type="entry name" value="Pep_deformylase"/>
    <property type="match status" value="1"/>
</dbReference>
<dbReference type="InterPro" id="IPR036821">
    <property type="entry name" value="Peptide_deformylase_sf"/>
</dbReference>
<sequence length="172" mass="19458">MIRRILTYPDPELKKRSLPVTVITEKTRELARDMAETMYDAPGVGLAAPQIGVHQRIIVIDVSGKDEKPELIVAINPEIVHAEGEAFEEEGCLSVPKFSANVRRHARVVVKALNLDGEEITFRADDLLSIAFQHEIDHLDGILFIDHLSPLKKGIFRKRYQRALDEAKELDR</sequence>
<dbReference type="EMBL" id="BDQG01000001">
    <property type="protein sequence ID" value="GAW67660.1"/>
    <property type="molecule type" value="Genomic_DNA"/>
</dbReference>
<comment type="catalytic activity">
    <reaction evidence="2">
        <text>N-terminal N-formyl-L-methionyl-[peptide] + H2O = N-terminal L-methionyl-[peptide] + formate</text>
        <dbReference type="Rhea" id="RHEA:24420"/>
        <dbReference type="Rhea" id="RHEA-COMP:10639"/>
        <dbReference type="Rhea" id="RHEA-COMP:10640"/>
        <dbReference type="ChEBI" id="CHEBI:15377"/>
        <dbReference type="ChEBI" id="CHEBI:15740"/>
        <dbReference type="ChEBI" id="CHEBI:49298"/>
        <dbReference type="ChEBI" id="CHEBI:64731"/>
        <dbReference type="EC" id="3.5.1.88"/>
    </reaction>
</comment>
<evidence type="ECO:0000256" key="1">
    <source>
        <dbReference type="ARBA" id="ARBA00010759"/>
    </source>
</evidence>
<dbReference type="Proteomes" id="UP000194153">
    <property type="component" value="Unassembled WGS sequence"/>
</dbReference>
<evidence type="ECO:0000256" key="2">
    <source>
        <dbReference type="HAMAP-Rule" id="MF_00163"/>
    </source>
</evidence>
<dbReference type="NCBIfam" id="NF001159">
    <property type="entry name" value="PRK00150.1-3"/>
    <property type="match status" value="1"/>
</dbReference>
<name>A0ABQ0MKQ2_9BACT</name>
<feature type="binding site" evidence="2">
    <location>
        <position position="92"/>
    </location>
    <ligand>
        <name>Fe cation</name>
        <dbReference type="ChEBI" id="CHEBI:24875"/>
    </ligand>
</feature>
<comment type="cofactor">
    <cofactor evidence="2">
        <name>Fe(2+)</name>
        <dbReference type="ChEBI" id="CHEBI:29033"/>
    </cofactor>
    <text evidence="2">Binds 1 Fe(2+) ion.</text>
</comment>
<organism evidence="3 4">
    <name type="scientific">Geoanaerobacter pelophilus</name>
    <dbReference type="NCBI Taxonomy" id="60036"/>
    <lineage>
        <taxon>Bacteria</taxon>
        <taxon>Pseudomonadati</taxon>
        <taxon>Thermodesulfobacteriota</taxon>
        <taxon>Desulfuromonadia</taxon>
        <taxon>Geobacterales</taxon>
        <taxon>Geobacteraceae</taxon>
        <taxon>Geoanaerobacter</taxon>
    </lineage>
</organism>
<dbReference type="PANTHER" id="PTHR10458:SF22">
    <property type="entry name" value="PEPTIDE DEFORMYLASE"/>
    <property type="match status" value="1"/>
</dbReference>
<reference evidence="4" key="2">
    <citation type="submission" date="2017-05" db="EMBL/GenBank/DDBJ databases">
        <title>Draft genome sequence of Geobacter pelophilus, a iron(III)-reducing bacteria.</title>
        <authorList>
            <person name="Aoyagi T."/>
            <person name="Koike H."/>
            <person name="Morita T."/>
            <person name="Sato Y."/>
            <person name="Habe H."/>
            <person name="Hori T."/>
        </authorList>
    </citation>
    <scope>NUCLEOTIDE SEQUENCE [LARGE SCALE GENOMIC DNA]</scope>
    <source>
        <strain evidence="4">Drf2</strain>
    </source>
</reference>
<proteinExistence type="inferred from homology"/>
<protein>
    <recommendedName>
        <fullName evidence="2">Peptide deformylase</fullName>
        <shortName evidence="2">PDF</shortName>
        <ecNumber evidence="2">3.5.1.88</ecNumber>
    </recommendedName>
    <alternativeName>
        <fullName evidence="2">Polypeptide deformylase</fullName>
    </alternativeName>
</protein>
<keyword evidence="4" id="KW-1185">Reference proteome</keyword>
<dbReference type="HAMAP" id="MF_00163">
    <property type="entry name" value="Pep_deformylase"/>
    <property type="match status" value="1"/>
</dbReference>
<dbReference type="RefSeq" id="WP_085813890.1">
    <property type="nucleotide sequence ID" value="NZ_BDQG01000001.1"/>
</dbReference>
<dbReference type="NCBIfam" id="TIGR00079">
    <property type="entry name" value="pept_deformyl"/>
    <property type="match status" value="1"/>
</dbReference>
<dbReference type="InterPro" id="IPR023635">
    <property type="entry name" value="Peptide_deformylase"/>
</dbReference>
<comment type="caution">
    <text evidence="3">The sequence shown here is derived from an EMBL/GenBank/DDBJ whole genome shotgun (WGS) entry which is preliminary data.</text>
</comment>
<feature type="binding site" evidence="2">
    <location>
        <position position="138"/>
    </location>
    <ligand>
        <name>Fe cation</name>
        <dbReference type="ChEBI" id="CHEBI:24875"/>
    </ligand>
</feature>
<keyword evidence="2" id="KW-0408">Iron</keyword>
<comment type="similarity">
    <text evidence="1 2">Belongs to the polypeptide deformylase family.</text>
</comment>
<feature type="active site" evidence="2">
    <location>
        <position position="135"/>
    </location>
</feature>
<dbReference type="PRINTS" id="PR01576">
    <property type="entry name" value="PDEFORMYLASE"/>
</dbReference>
<feature type="binding site" evidence="2">
    <location>
        <position position="134"/>
    </location>
    <ligand>
        <name>Fe cation</name>
        <dbReference type="ChEBI" id="CHEBI:24875"/>
    </ligand>
</feature>
<dbReference type="SUPFAM" id="SSF56420">
    <property type="entry name" value="Peptide deformylase"/>
    <property type="match status" value="1"/>
</dbReference>